<organism evidence="2 3">
    <name type="scientific">Steroidobacter agaridevorans</name>
    <dbReference type="NCBI Taxonomy" id="2695856"/>
    <lineage>
        <taxon>Bacteria</taxon>
        <taxon>Pseudomonadati</taxon>
        <taxon>Pseudomonadota</taxon>
        <taxon>Gammaproteobacteria</taxon>
        <taxon>Steroidobacterales</taxon>
        <taxon>Steroidobacteraceae</taxon>
        <taxon>Steroidobacter</taxon>
    </lineage>
</organism>
<dbReference type="RefSeq" id="WP_161816355.1">
    <property type="nucleotide sequence ID" value="NZ_BLJN01000010.1"/>
</dbReference>
<keyword evidence="3" id="KW-1185">Reference proteome</keyword>
<reference evidence="3" key="1">
    <citation type="submission" date="2020-01" db="EMBL/GenBank/DDBJ databases">
        <title>'Steroidobacter agaridevorans' sp. nov., agar-degrading bacteria isolated from rhizosphere soils.</title>
        <authorList>
            <person name="Ikenaga M."/>
            <person name="Kataoka M."/>
            <person name="Murouchi A."/>
            <person name="Katsuragi S."/>
            <person name="Sakai M."/>
        </authorList>
    </citation>
    <scope>NUCLEOTIDE SEQUENCE [LARGE SCALE GENOMIC DNA]</scope>
    <source>
        <strain evidence="3">YU21-B</strain>
    </source>
</reference>
<feature type="signal peptide" evidence="1">
    <location>
        <begin position="1"/>
        <end position="19"/>
    </location>
</feature>
<evidence type="ECO:0000256" key="1">
    <source>
        <dbReference type="SAM" id="SignalP"/>
    </source>
</evidence>
<comment type="caution">
    <text evidence="2">The sequence shown here is derived from an EMBL/GenBank/DDBJ whole genome shotgun (WGS) entry which is preliminary data.</text>
</comment>
<sequence>MIRLEGWVVALAATLFVSAASGADEYSGKPQQTSAPARYTFSWPLEAGAPAPRGGTTKGAPITLDLEPSKAWKDLRADGISAQERDRRAIVAMAGTFRVTFDFLEVVPFKRQDKPNAPYQSWGTEKIYVDSDDGKNISLVHILEMRIVQKDGSISEPMVTKHWRQDWQYEPTHIVEYRGRDRWQRRKLSAAESKGAWLQTVYQVDESPRYASVGRWEHSASFSTWLSGETWRPLPRREWSVRDDYQALVGTNRHTISPTGWIQEENNLKTVLTSTRTVDPSQPYVAREYGVARYERIRDADFAQADAYYDRTKQFWDQVRAEWSQIFVKQGEVTLKGPVDKLGLFHPLFAQADEIAEKGAAASSDSQTVIRNALKDMGALP</sequence>
<dbReference type="Proteomes" id="UP000445000">
    <property type="component" value="Unassembled WGS sequence"/>
</dbReference>
<evidence type="ECO:0000313" key="3">
    <source>
        <dbReference type="Proteomes" id="UP000445000"/>
    </source>
</evidence>
<feature type="chain" id="PRO_5032694630" description="Secreted protein" evidence="1">
    <location>
        <begin position="20"/>
        <end position="381"/>
    </location>
</feature>
<accession>A0A829YMT4</accession>
<dbReference type="Pfam" id="PF20311">
    <property type="entry name" value="DUF6607"/>
    <property type="match status" value="1"/>
</dbReference>
<evidence type="ECO:0008006" key="4">
    <source>
        <dbReference type="Google" id="ProtNLM"/>
    </source>
</evidence>
<dbReference type="EMBL" id="BLJN01000010">
    <property type="protein sequence ID" value="GFE84774.1"/>
    <property type="molecule type" value="Genomic_DNA"/>
</dbReference>
<proteinExistence type="predicted"/>
<keyword evidence="1" id="KW-0732">Signal</keyword>
<evidence type="ECO:0000313" key="2">
    <source>
        <dbReference type="EMBL" id="GFE84774.1"/>
    </source>
</evidence>
<name>A0A829YMT4_9GAMM</name>
<dbReference type="AlphaFoldDB" id="A0A829YMT4"/>
<protein>
    <recommendedName>
        <fullName evidence="4">Secreted protein</fullName>
    </recommendedName>
</protein>
<dbReference type="InterPro" id="IPR046715">
    <property type="entry name" value="DUF6607"/>
</dbReference>
<gene>
    <name evidence="2" type="ORF">GCM10011487_67740</name>
</gene>